<feature type="domain" description="Thioredoxin" evidence="1">
    <location>
        <begin position="109"/>
        <end position="248"/>
    </location>
</feature>
<dbReference type="CDD" id="cd02966">
    <property type="entry name" value="TlpA_like_family"/>
    <property type="match status" value="1"/>
</dbReference>
<dbReference type="InterPro" id="IPR013766">
    <property type="entry name" value="Thioredoxin_domain"/>
</dbReference>
<dbReference type="Gene3D" id="3.40.30.10">
    <property type="entry name" value="Glutaredoxin"/>
    <property type="match status" value="1"/>
</dbReference>
<keyword evidence="3" id="KW-1185">Reference proteome</keyword>
<accession>A0ABQ3I3C3</accession>
<gene>
    <name evidence="2" type="ORF">GCM10011340_10910</name>
</gene>
<dbReference type="InterPro" id="IPR000866">
    <property type="entry name" value="AhpC/TSA"/>
</dbReference>
<dbReference type="Proteomes" id="UP000658258">
    <property type="component" value="Unassembled WGS sequence"/>
</dbReference>
<protein>
    <recommendedName>
        <fullName evidence="1">Thioredoxin domain-containing protein</fullName>
    </recommendedName>
</protein>
<dbReference type="PANTHER" id="PTHR42852">
    <property type="entry name" value="THIOL:DISULFIDE INTERCHANGE PROTEIN DSBE"/>
    <property type="match status" value="1"/>
</dbReference>
<dbReference type="InterPro" id="IPR050553">
    <property type="entry name" value="Thioredoxin_ResA/DsbE_sf"/>
</dbReference>
<name>A0ABQ3I3C3_9BACT</name>
<proteinExistence type="predicted"/>
<comment type="caution">
    <text evidence="2">The sequence shown here is derived from an EMBL/GenBank/DDBJ whole genome shotgun (WGS) entry which is preliminary data.</text>
</comment>
<reference evidence="3" key="1">
    <citation type="journal article" date="2019" name="Int. J. Syst. Evol. Microbiol.">
        <title>The Global Catalogue of Microorganisms (GCM) 10K type strain sequencing project: providing services to taxonomists for standard genome sequencing and annotation.</title>
        <authorList>
            <consortium name="The Broad Institute Genomics Platform"/>
            <consortium name="The Broad Institute Genome Sequencing Center for Infectious Disease"/>
            <person name="Wu L."/>
            <person name="Ma J."/>
        </authorList>
    </citation>
    <scope>NUCLEOTIDE SEQUENCE [LARGE SCALE GENOMIC DNA]</scope>
    <source>
        <strain evidence="3">CGMCC 1.15111</strain>
    </source>
</reference>
<dbReference type="EMBL" id="BNAG01000001">
    <property type="protein sequence ID" value="GHE57664.1"/>
    <property type="molecule type" value="Genomic_DNA"/>
</dbReference>
<evidence type="ECO:0000313" key="3">
    <source>
        <dbReference type="Proteomes" id="UP000658258"/>
    </source>
</evidence>
<dbReference type="SUPFAM" id="SSF52833">
    <property type="entry name" value="Thioredoxin-like"/>
    <property type="match status" value="1"/>
</dbReference>
<sequence>MRIIYLLIFTLILPVFVQAQDYDFLNKEWKRLDSKRNIQIDITALEVYLHDGTKVPSSEFMQHFMSVDLMTAFYVDAHGTPKAAVFEVASEEARQAKISTFEKMKGSDFMLNKKAPDFTLKNLEGNSINLQDFKGQYVLLNFWFAACKPCIMEMPELNELVEEFKPKGINFLAIGLDNPERITKFLEQHAFNYELLPNGRRVAHSYGVTSYPTHLLLDPNGKVIFSQEGYFPGLKYTLRKRLKDALGQ</sequence>
<dbReference type="Pfam" id="PF00578">
    <property type="entry name" value="AhpC-TSA"/>
    <property type="match status" value="1"/>
</dbReference>
<dbReference type="RefSeq" id="WP_189629171.1">
    <property type="nucleotide sequence ID" value="NZ_BNAG01000001.1"/>
</dbReference>
<dbReference type="PANTHER" id="PTHR42852:SF17">
    <property type="entry name" value="THIOREDOXIN-LIKE PROTEIN HI_1115"/>
    <property type="match status" value="1"/>
</dbReference>
<dbReference type="PROSITE" id="PS51352">
    <property type="entry name" value="THIOREDOXIN_2"/>
    <property type="match status" value="1"/>
</dbReference>
<dbReference type="InterPro" id="IPR036249">
    <property type="entry name" value="Thioredoxin-like_sf"/>
</dbReference>
<organism evidence="2 3">
    <name type="scientific">Roseivirga thermotolerans</name>
    <dbReference type="NCBI Taxonomy" id="1758176"/>
    <lineage>
        <taxon>Bacteria</taxon>
        <taxon>Pseudomonadati</taxon>
        <taxon>Bacteroidota</taxon>
        <taxon>Cytophagia</taxon>
        <taxon>Cytophagales</taxon>
        <taxon>Roseivirgaceae</taxon>
        <taxon>Roseivirga</taxon>
    </lineage>
</organism>
<evidence type="ECO:0000313" key="2">
    <source>
        <dbReference type="EMBL" id="GHE57664.1"/>
    </source>
</evidence>
<evidence type="ECO:0000259" key="1">
    <source>
        <dbReference type="PROSITE" id="PS51352"/>
    </source>
</evidence>